<dbReference type="GO" id="GO:0005886">
    <property type="term" value="C:plasma membrane"/>
    <property type="evidence" value="ECO:0007669"/>
    <property type="project" value="UniProtKB-SubCell"/>
</dbReference>
<evidence type="ECO:0000256" key="7">
    <source>
        <dbReference type="ARBA" id="ARBA00023136"/>
    </source>
</evidence>
<dbReference type="InterPro" id="IPR004117">
    <property type="entry name" value="7tm6_olfct_rcpt"/>
</dbReference>
<keyword evidence="12" id="KW-1185">Reference proteome</keyword>
<evidence type="ECO:0000256" key="8">
    <source>
        <dbReference type="ARBA" id="ARBA00023170"/>
    </source>
</evidence>
<evidence type="ECO:0000256" key="6">
    <source>
        <dbReference type="ARBA" id="ARBA00022989"/>
    </source>
</evidence>
<feature type="transmembrane region" description="Helical" evidence="10">
    <location>
        <begin position="155"/>
        <end position="177"/>
    </location>
</feature>
<feature type="transmembrane region" description="Helical" evidence="10">
    <location>
        <begin position="342"/>
        <end position="363"/>
    </location>
</feature>
<feature type="transmembrane region" description="Helical" evidence="10">
    <location>
        <begin position="308"/>
        <end position="336"/>
    </location>
</feature>
<name>A0A5E4M389_9HEMI</name>
<dbReference type="PANTHER" id="PTHR21137:SF35">
    <property type="entry name" value="ODORANT RECEPTOR 19A-RELATED"/>
    <property type="match status" value="1"/>
</dbReference>
<evidence type="ECO:0000256" key="3">
    <source>
        <dbReference type="ARBA" id="ARBA00022606"/>
    </source>
</evidence>
<dbReference type="PANTHER" id="PTHR21137">
    <property type="entry name" value="ODORANT RECEPTOR"/>
    <property type="match status" value="1"/>
</dbReference>
<keyword evidence="8 10" id="KW-0675">Receptor</keyword>
<organism evidence="11 12">
    <name type="scientific">Cinara cedri</name>
    <dbReference type="NCBI Taxonomy" id="506608"/>
    <lineage>
        <taxon>Eukaryota</taxon>
        <taxon>Metazoa</taxon>
        <taxon>Ecdysozoa</taxon>
        <taxon>Arthropoda</taxon>
        <taxon>Hexapoda</taxon>
        <taxon>Insecta</taxon>
        <taxon>Pterygota</taxon>
        <taxon>Neoptera</taxon>
        <taxon>Paraneoptera</taxon>
        <taxon>Hemiptera</taxon>
        <taxon>Sternorrhyncha</taxon>
        <taxon>Aphidomorpha</taxon>
        <taxon>Aphidoidea</taxon>
        <taxon>Aphididae</taxon>
        <taxon>Lachninae</taxon>
        <taxon>Cinara</taxon>
    </lineage>
</organism>
<keyword evidence="9 10" id="KW-0807">Transducer</keyword>
<feature type="transmembrane region" description="Helical" evidence="10">
    <location>
        <begin position="67"/>
        <end position="89"/>
    </location>
</feature>
<gene>
    <name evidence="11" type="ORF">CINCED_3A017702</name>
</gene>
<keyword evidence="6 10" id="KW-1133">Transmembrane helix</keyword>
<dbReference type="GO" id="GO:0004984">
    <property type="term" value="F:olfactory receptor activity"/>
    <property type="evidence" value="ECO:0007669"/>
    <property type="project" value="InterPro"/>
</dbReference>
<evidence type="ECO:0000256" key="9">
    <source>
        <dbReference type="ARBA" id="ARBA00023224"/>
    </source>
</evidence>
<keyword evidence="5 10" id="KW-0552">Olfaction</keyword>
<sequence>MNTVLFCRRPSEVRVRIPTHDPFTVMAATANKSKNYDRDGTVVDVKLFKAIGLFQILSAGGRWHRTALQIGLCTYFGSIILNVACLYLASNDFQRLTYLSLLIIIAAMYALKAYVLLVNADRLWAVLDLARYAFTSCGQRDPSRLSRCRTALSTLLHALVVINYGAAVVWLVSPFFVQDKRLSVTHLDRDVKEYRIGIFNLWVPMSNAAYNSPVGWSLVYAYEAFILFFNCTVWSLFDCYLLTACFSLNAQFHTLTAGYAALGWRSPLRDTTDTPRHGDDRYRDLISLIKDNQQIVKKHDDFHHAVQVVVILQIANCSVTGVLAIFFIALMFMSGWSLMSPLVLKIIGTYVVVEIQLGIYCYAFSYVEIAKSAVNFGLYSSNWTEMNLKFKKTILTAMNMNICHKRITKLTPTTVINLELICRVIKTSYSIVSLLLNTTVEKTIK</sequence>
<feature type="transmembrane region" description="Helical" evidence="10">
    <location>
        <begin position="96"/>
        <end position="117"/>
    </location>
</feature>
<dbReference type="GO" id="GO:0007165">
    <property type="term" value="P:signal transduction"/>
    <property type="evidence" value="ECO:0007669"/>
    <property type="project" value="UniProtKB-KW"/>
</dbReference>
<protein>
    <recommendedName>
        <fullName evidence="10">Odorant receptor</fullName>
    </recommendedName>
</protein>
<evidence type="ECO:0000256" key="2">
    <source>
        <dbReference type="ARBA" id="ARBA00022475"/>
    </source>
</evidence>
<proteinExistence type="inferred from homology"/>
<evidence type="ECO:0000313" key="11">
    <source>
        <dbReference type="EMBL" id="VVC25250.1"/>
    </source>
</evidence>
<comment type="similarity">
    <text evidence="10">Belongs to the insect chemoreceptor superfamily. Heteromeric odorant receptor channel (TC 1.A.69) family.</text>
</comment>
<comment type="caution">
    <text evidence="10">Lacks conserved residue(s) required for the propagation of feature annotation.</text>
</comment>
<accession>A0A5E4M389</accession>
<dbReference type="EMBL" id="CABPRJ010000010">
    <property type="protein sequence ID" value="VVC25250.1"/>
    <property type="molecule type" value="Genomic_DNA"/>
</dbReference>
<keyword evidence="2" id="KW-1003">Cell membrane</keyword>
<evidence type="ECO:0000256" key="5">
    <source>
        <dbReference type="ARBA" id="ARBA00022725"/>
    </source>
</evidence>
<dbReference type="AlphaFoldDB" id="A0A5E4M389"/>
<comment type="subcellular location">
    <subcellularLocation>
        <location evidence="1 10">Cell membrane</location>
        <topology evidence="1 10">Multi-pass membrane protein</topology>
    </subcellularLocation>
</comment>
<dbReference type="Proteomes" id="UP000325440">
    <property type="component" value="Unassembled WGS sequence"/>
</dbReference>
<dbReference type="GO" id="GO:0005549">
    <property type="term" value="F:odorant binding"/>
    <property type="evidence" value="ECO:0007669"/>
    <property type="project" value="InterPro"/>
</dbReference>
<dbReference type="Pfam" id="PF02949">
    <property type="entry name" value="7tm_6"/>
    <property type="match status" value="1"/>
</dbReference>
<reference evidence="11 12" key="1">
    <citation type="submission" date="2019-08" db="EMBL/GenBank/DDBJ databases">
        <authorList>
            <person name="Alioto T."/>
            <person name="Alioto T."/>
            <person name="Gomez Garrido J."/>
        </authorList>
    </citation>
    <scope>NUCLEOTIDE SEQUENCE [LARGE SCALE GENOMIC DNA]</scope>
</reference>
<keyword evidence="3 10" id="KW-0716">Sensory transduction</keyword>
<evidence type="ECO:0000313" key="12">
    <source>
        <dbReference type="Proteomes" id="UP000325440"/>
    </source>
</evidence>
<evidence type="ECO:0000256" key="10">
    <source>
        <dbReference type="RuleBase" id="RU351113"/>
    </source>
</evidence>
<keyword evidence="7 10" id="KW-0472">Membrane</keyword>
<evidence type="ECO:0000256" key="4">
    <source>
        <dbReference type="ARBA" id="ARBA00022692"/>
    </source>
</evidence>
<dbReference type="OrthoDB" id="6617147at2759"/>
<evidence type="ECO:0000256" key="1">
    <source>
        <dbReference type="ARBA" id="ARBA00004651"/>
    </source>
</evidence>
<keyword evidence="4 10" id="KW-0812">Transmembrane</keyword>